<dbReference type="GO" id="GO:0005737">
    <property type="term" value="C:cytoplasm"/>
    <property type="evidence" value="ECO:0007669"/>
    <property type="project" value="UniProtKB-ARBA"/>
</dbReference>
<dbReference type="GO" id="GO:0003735">
    <property type="term" value="F:structural constituent of ribosome"/>
    <property type="evidence" value="ECO:0007669"/>
    <property type="project" value="InterPro"/>
</dbReference>
<keyword evidence="6" id="KW-0699">rRNA-binding</keyword>
<dbReference type="Proteomes" id="UP000265496">
    <property type="component" value="Unassembled WGS sequence"/>
</dbReference>
<dbReference type="FunFam" id="3.30.1490.10:FF:000001">
    <property type="entry name" value="30S ribosomal protein S8"/>
    <property type="match status" value="1"/>
</dbReference>
<protein>
    <recommendedName>
        <fullName evidence="4 6">Small ribosomal subunit protein uS8</fullName>
    </recommendedName>
</protein>
<dbReference type="SUPFAM" id="SSF56047">
    <property type="entry name" value="Ribosomal protein S8"/>
    <property type="match status" value="1"/>
</dbReference>
<sequence length="133" mass="15214">MITDPIADCLTRIRNGYLSNILIIEIPYSNIKKDIIKILYNQGFISSYKIEKINNYKLLIKVALKYNKYTGTSVIKCIKRISKPSLRKYCNYTNIPRVLNGLGIAIISTSKGLMTDKIARKKKIGGEIICYIY</sequence>
<keyword evidence="6" id="KW-0694">RNA-binding</keyword>
<dbReference type="GO" id="GO:1990904">
    <property type="term" value="C:ribonucleoprotein complex"/>
    <property type="evidence" value="ECO:0007669"/>
    <property type="project" value="UniProtKB-KW"/>
</dbReference>
<dbReference type="GO" id="GO:0019843">
    <property type="term" value="F:rRNA binding"/>
    <property type="evidence" value="ECO:0007669"/>
    <property type="project" value="UniProtKB-UniRule"/>
</dbReference>
<evidence type="ECO:0000256" key="5">
    <source>
        <dbReference type="ARBA" id="ARBA00046740"/>
    </source>
</evidence>
<comment type="similarity">
    <text evidence="1 6 7">Belongs to the universal ribosomal protein uS8 family.</text>
</comment>
<evidence type="ECO:0000256" key="2">
    <source>
        <dbReference type="ARBA" id="ARBA00022980"/>
    </source>
</evidence>
<keyword evidence="3 6" id="KW-0687">Ribonucleoprotein</keyword>
<dbReference type="PROSITE" id="PS00053">
    <property type="entry name" value="RIBOSOMAL_S8"/>
    <property type="match status" value="1"/>
</dbReference>
<evidence type="ECO:0000256" key="7">
    <source>
        <dbReference type="RuleBase" id="RU003660"/>
    </source>
</evidence>
<name>A0A3A1ML07_9FLAO</name>
<evidence type="ECO:0000256" key="3">
    <source>
        <dbReference type="ARBA" id="ARBA00023274"/>
    </source>
</evidence>
<accession>A0A3A1ML07</accession>
<comment type="function">
    <text evidence="6">One of the primary rRNA binding proteins, it binds directly to 16S rRNA central domain where it helps coordinate assembly of the platform of the 30S subunit.</text>
</comment>
<dbReference type="InterPro" id="IPR047863">
    <property type="entry name" value="Ribosomal_uS8_CS"/>
</dbReference>
<dbReference type="EMBL" id="QWZP01000009">
    <property type="protein sequence ID" value="RIU85682.1"/>
    <property type="molecule type" value="Genomic_DNA"/>
</dbReference>
<dbReference type="GO" id="GO:0005840">
    <property type="term" value="C:ribosome"/>
    <property type="evidence" value="ECO:0007669"/>
    <property type="project" value="UniProtKB-KW"/>
</dbReference>
<evidence type="ECO:0000256" key="4">
    <source>
        <dbReference type="ARBA" id="ARBA00035258"/>
    </source>
</evidence>
<proteinExistence type="inferred from homology"/>
<reference evidence="9" key="1">
    <citation type="submission" date="2018-08" db="EMBL/GenBank/DDBJ databases">
        <authorList>
            <person name="Dai Z."/>
        </authorList>
    </citation>
    <scope>NUCLEOTIDE SEQUENCE [LARGE SCALE GENOMIC DNA]</scope>
    <source>
        <strain evidence="9">KPTW1</strain>
    </source>
</reference>
<gene>
    <name evidence="6" type="primary">rpsH</name>
    <name evidence="8" type="ORF">D2A33_01215</name>
</gene>
<evidence type="ECO:0000256" key="6">
    <source>
        <dbReference type="HAMAP-Rule" id="MF_01302"/>
    </source>
</evidence>
<comment type="subunit">
    <text evidence="5 6">Part of the 30S ribosomal subunit. Contacts proteins S5 and S12.</text>
</comment>
<dbReference type="HAMAP" id="MF_01302_B">
    <property type="entry name" value="Ribosomal_uS8_B"/>
    <property type="match status" value="1"/>
</dbReference>
<organism evidence="8 9">
    <name type="scientific">Candidatus Karelsulcia muelleri</name>
    <dbReference type="NCBI Taxonomy" id="336810"/>
    <lineage>
        <taxon>Bacteria</taxon>
        <taxon>Pseudomonadati</taxon>
        <taxon>Bacteroidota</taxon>
        <taxon>Flavobacteriia</taxon>
        <taxon>Flavobacteriales</taxon>
        <taxon>Candidatus Karelsulcia</taxon>
    </lineage>
</organism>
<dbReference type="AlphaFoldDB" id="A0A3A1ML07"/>
<evidence type="ECO:0000256" key="1">
    <source>
        <dbReference type="ARBA" id="ARBA00006471"/>
    </source>
</evidence>
<dbReference type="GO" id="GO:0006412">
    <property type="term" value="P:translation"/>
    <property type="evidence" value="ECO:0007669"/>
    <property type="project" value="UniProtKB-UniRule"/>
</dbReference>
<dbReference type="RefSeq" id="WP_158366176.1">
    <property type="nucleotide sequence ID" value="NZ_QWZP01000009.1"/>
</dbReference>
<dbReference type="Gene3D" id="3.30.1490.10">
    <property type="match status" value="1"/>
</dbReference>
<dbReference type="NCBIfam" id="NF001109">
    <property type="entry name" value="PRK00136.1"/>
    <property type="match status" value="1"/>
</dbReference>
<keyword evidence="2 6" id="KW-0689">Ribosomal protein</keyword>
<dbReference type="InterPro" id="IPR000630">
    <property type="entry name" value="Ribosomal_uS8"/>
</dbReference>
<dbReference type="PANTHER" id="PTHR11758">
    <property type="entry name" value="40S RIBOSOMAL PROTEIN S15A"/>
    <property type="match status" value="1"/>
</dbReference>
<dbReference type="Gene3D" id="3.30.1370.30">
    <property type="match status" value="1"/>
</dbReference>
<evidence type="ECO:0000313" key="8">
    <source>
        <dbReference type="EMBL" id="RIU85682.1"/>
    </source>
</evidence>
<reference evidence="8 9" key="2">
    <citation type="submission" date="2018-10" db="EMBL/GenBank/DDBJ databases">
        <title>Draft genome sequence of Candidatus Sulcia muelleri from Kolla paulula, a vector of Xylella fastidiosa causing Pierces disease of grapevine in Taiwan.</title>
        <authorList>
            <person name="Shih H.-T."/>
        </authorList>
    </citation>
    <scope>NUCLEOTIDE SEQUENCE [LARGE SCALE GENOMIC DNA]</scope>
    <source>
        <strain evidence="8 9">KPTW1</strain>
    </source>
</reference>
<evidence type="ECO:0000313" key="9">
    <source>
        <dbReference type="Proteomes" id="UP000265496"/>
    </source>
</evidence>
<comment type="caution">
    <text evidence="8">The sequence shown here is derived from an EMBL/GenBank/DDBJ whole genome shotgun (WGS) entry which is preliminary data.</text>
</comment>
<dbReference type="Pfam" id="PF00410">
    <property type="entry name" value="Ribosomal_S8"/>
    <property type="match status" value="1"/>
</dbReference>
<dbReference type="InterPro" id="IPR035987">
    <property type="entry name" value="Ribosomal_uS8_sf"/>
</dbReference>